<protein>
    <submittedName>
        <fullName evidence="2">Uncharacterized protein</fullName>
    </submittedName>
</protein>
<accession>A0A0H3CJQ7</accession>
<feature type="transmembrane region" description="Helical" evidence="1">
    <location>
        <begin position="146"/>
        <end position="169"/>
    </location>
</feature>
<sequence length="191" mass="20964">MIKALYRRLNHCNDLAVRISKANTAQLQQLKAELAELIGTPTGCYTMGIPAVLSTLGVIVSFGIPQLWLGYKVSAALGQPEENVFIWVVLIALLFSGINGMTMFLIGKGLMRAVQVHLTLAVMSLVLTTVYLLTALSGASVQGVSLIAALISIFMLLLSGYCIHSISFYKMLLFTLHNRAWRKLLHQTRKT</sequence>
<keyword evidence="3" id="KW-1185">Reference proteome</keyword>
<keyword evidence="1" id="KW-0812">Transmembrane</keyword>
<reference evidence="2 3" key="1">
    <citation type="journal article" date="2010" name="J. Bacteriol.">
        <title>Complete genome sequence of Enterobacter cloacae subsp. cloacae type strain ATCC 13047.</title>
        <authorList>
            <person name="Ren Y."/>
            <person name="Ren Y."/>
            <person name="Zhou Z."/>
            <person name="Guo X."/>
            <person name="Li Y."/>
            <person name="Feng L."/>
            <person name="Wang L."/>
        </authorList>
    </citation>
    <scope>NUCLEOTIDE SEQUENCE [LARGE SCALE GENOMIC DNA]</scope>
    <source>
        <strain evidence="3">ATCC 13047 / DSM 30054 / NBRC 13535 / NCTC 10005 / WDCM 00083 / NCDC 279-56</strain>
    </source>
</reference>
<dbReference type="OrthoDB" id="6614204at2"/>
<dbReference type="RefSeq" id="WP_013096584.1">
    <property type="nucleotide sequence ID" value="NC_014121.1"/>
</dbReference>
<organism evidence="2 3">
    <name type="scientific">Enterobacter cloacae subsp. cloacae (strain ATCC 13047 / DSM 30054 / NBRC 13535 / NCTC 10005 / WDCM 00083 / NCDC 279-56)</name>
    <dbReference type="NCBI Taxonomy" id="716541"/>
    <lineage>
        <taxon>Bacteria</taxon>
        <taxon>Pseudomonadati</taxon>
        <taxon>Pseudomonadota</taxon>
        <taxon>Gammaproteobacteria</taxon>
        <taxon>Enterobacterales</taxon>
        <taxon>Enterobacteriaceae</taxon>
        <taxon>Enterobacter</taxon>
        <taxon>Enterobacter cloacae complex</taxon>
    </lineage>
</organism>
<keyword evidence="1" id="KW-1133">Transmembrane helix</keyword>
<dbReference type="HOGENOM" id="CLU_119041_0_0_6"/>
<dbReference type="EnsemblBacteria" id="ADF61516">
    <property type="protein sequence ID" value="ADF61516"/>
    <property type="gene ID" value="ECL_01964"/>
</dbReference>
<feature type="transmembrane region" description="Helical" evidence="1">
    <location>
        <begin position="118"/>
        <end position="140"/>
    </location>
</feature>
<feature type="transmembrane region" description="Helical" evidence="1">
    <location>
        <begin position="44"/>
        <end position="64"/>
    </location>
</feature>
<keyword evidence="1" id="KW-0472">Membrane</keyword>
<dbReference type="eggNOG" id="ENOG50336XH">
    <property type="taxonomic scope" value="Bacteria"/>
</dbReference>
<name>A0A0H3CJQ7_ENTCC</name>
<dbReference type="AlphaFoldDB" id="A0A0H3CJQ7"/>
<dbReference type="EMBL" id="CP001918">
    <property type="protein sequence ID" value="ADF61516.1"/>
    <property type="molecule type" value="Genomic_DNA"/>
</dbReference>
<feature type="transmembrane region" description="Helical" evidence="1">
    <location>
        <begin position="84"/>
        <end position="106"/>
    </location>
</feature>
<dbReference type="KEGG" id="enc:ECL_01964"/>
<evidence type="ECO:0000313" key="3">
    <source>
        <dbReference type="Proteomes" id="UP000002363"/>
    </source>
</evidence>
<proteinExistence type="predicted"/>
<dbReference type="Proteomes" id="UP000002363">
    <property type="component" value="Chromosome"/>
</dbReference>
<gene>
    <name evidence="2" type="ordered locus">ECL_01964</name>
</gene>
<dbReference type="PATRIC" id="fig|716541.4.peg.2166"/>
<evidence type="ECO:0000313" key="2">
    <source>
        <dbReference type="EMBL" id="ADF61516.1"/>
    </source>
</evidence>
<evidence type="ECO:0000256" key="1">
    <source>
        <dbReference type="SAM" id="Phobius"/>
    </source>
</evidence>